<dbReference type="Pfam" id="PF03937">
    <property type="entry name" value="Sdh5"/>
    <property type="match status" value="1"/>
</dbReference>
<dbReference type="Gene3D" id="1.10.150.250">
    <property type="entry name" value="Flavinator of succinate dehydrogenase"/>
    <property type="match status" value="1"/>
</dbReference>
<sequence length="71" mass="8115">MLELDHLLGRFLDLGYAELSEAERQDFPVLLGEPDPHLSDWFMERSEAPDPRLRALVARILAVVSESPRID</sequence>
<dbReference type="SUPFAM" id="SSF109910">
    <property type="entry name" value="YgfY-like"/>
    <property type="match status" value="1"/>
</dbReference>
<keyword evidence="4" id="KW-0963">Cytoplasm</keyword>
<evidence type="ECO:0000256" key="5">
    <source>
        <dbReference type="ARBA" id="ARBA00023186"/>
    </source>
</evidence>
<gene>
    <name evidence="6" type="ORF">Atep_15790</name>
</gene>
<dbReference type="InterPro" id="IPR050531">
    <property type="entry name" value="SdhE_FAD_assembly_factor"/>
</dbReference>
<comment type="subcellular location">
    <subcellularLocation>
        <location evidence="1">Cytoplasm</location>
    </subcellularLocation>
</comment>
<dbReference type="InterPro" id="IPR036714">
    <property type="entry name" value="SDH_sf"/>
</dbReference>
<evidence type="ECO:0000256" key="4">
    <source>
        <dbReference type="ARBA" id="ARBA00022490"/>
    </source>
</evidence>
<dbReference type="EMBL" id="AP024563">
    <property type="protein sequence ID" value="BCU06902.1"/>
    <property type="molecule type" value="Genomic_DNA"/>
</dbReference>
<evidence type="ECO:0000313" key="7">
    <source>
        <dbReference type="Proteomes" id="UP000680679"/>
    </source>
</evidence>
<comment type="similarity">
    <text evidence="2">Belongs to the SdhE FAD assembly factor family.</text>
</comment>
<reference evidence="6 7" key="1">
    <citation type="submission" date="2021-04" db="EMBL/GenBank/DDBJ databases">
        <title>Complete genome sequencing of Allochromatium tepidum strain NZ.</title>
        <authorList>
            <person name="Tsukatani Y."/>
            <person name="Mori H."/>
        </authorList>
    </citation>
    <scope>NUCLEOTIDE SEQUENCE [LARGE SCALE GENOMIC DNA]</scope>
    <source>
        <strain evidence="6 7">NZ</strain>
    </source>
</reference>
<evidence type="ECO:0000256" key="2">
    <source>
        <dbReference type="ARBA" id="ARBA00008571"/>
    </source>
</evidence>
<evidence type="ECO:0000313" key="6">
    <source>
        <dbReference type="EMBL" id="BCU06902.1"/>
    </source>
</evidence>
<dbReference type="Proteomes" id="UP000680679">
    <property type="component" value="Chromosome"/>
</dbReference>
<keyword evidence="7" id="KW-1185">Reference proteome</keyword>
<evidence type="ECO:0000256" key="3">
    <source>
        <dbReference type="ARBA" id="ARBA00019418"/>
    </source>
</evidence>
<protein>
    <recommendedName>
        <fullName evidence="3">FAD assembly factor SdhE</fullName>
    </recommendedName>
</protein>
<dbReference type="InterPro" id="IPR005631">
    <property type="entry name" value="SDH"/>
</dbReference>
<keyword evidence="5" id="KW-0143">Chaperone</keyword>
<proteinExistence type="inferred from homology"/>
<organism evidence="6 7">
    <name type="scientific">Allochromatium tepidum</name>
    <dbReference type="NCBI Taxonomy" id="553982"/>
    <lineage>
        <taxon>Bacteria</taxon>
        <taxon>Pseudomonadati</taxon>
        <taxon>Pseudomonadota</taxon>
        <taxon>Gammaproteobacteria</taxon>
        <taxon>Chromatiales</taxon>
        <taxon>Chromatiaceae</taxon>
        <taxon>Allochromatium</taxon>
    </lineage>
</organism>
<name>A0ABN6GBS4_9GAMM</name>
<accession>A0ABN6GBS4</accession>
<dbReference type="PANTHER" id="PTHR39585">
    <property type="entry name" value="FAD ASSEMBLY FACTOR SDHE"/>
    <property type="match status" value="1"/>
</dbReference>
<evidence type="ECO:0000256" key="1">
    <source>
        <dbReference type="ARBA" id="ARBA00004496"/>
    </source>
</evidence>
<dbReference type="PANTHER" id="PTHR39585:SF1">
    <property type="entry name" value="FAD ASSEMBLY FACTOR SDHE"/>
    <property type="match status" value="1"/>
</dbReference>